<evidence type="ECO:0000256" key="7">
    <source>
        <dbReference type="ARBA" id="ARBA00022723"/>
    </source>
</evidence>
<evidence type="ECO:0000256" key="4">
    <source>
        <dbReference type="ARBA" id="ARBA00012045"/>
    </source>
</evidence>
<dbReference type="EC" id="3.2.2.31" evidence="4 14"/>
<evidence type="ECO:0000313" key="17">
    <source>
        <dbReference type="EMBL" id="WXA13372.1"/>
    </source>
</evidence>
<dbReference type="InterPro" id="IPR003265">
    <property type="entry name" value="HhH-GPD_domain"/>
</dbReference>
<keyword evidence="7" id="KW-0479">Metal-binding</keyword>
<evidence type="ECO:0000256" key="13">
    <source>
        <dbReference type="ARBA" id="ARBA00023295"/>
    </source>
</evidence>
<dbReference type="PANTHER" id="PTHR42944:SF1">
    <property type="entry name" value="ADENINE DNA GLYCOSYLASE"/>
    <property type="match status" value="1"/>
</dbReference>
<keyword evidence="18" id="KW-1185">Reference proteome</keyword>
<organism evidence="17">
    <name type="scientific">Mangrovimonas cancribranchiae</name>
    <dbReference type="NCBI Taxonomy" id="3080055"/>
    <lineage>
        <taxon>Bacteria</taxon>
        <taxon>Pseudomonadati</taxon>
        <taxon>Bacteroidota</taxon>
        <taxon>Flavobacteriia</taxon>
        <taxon>Flavobacteriales</taxon>
        <taxon>Flavobacteriaceae</taxon>
        <taxon>Mangrovimonas</taxon>
    </lineage>
</organism>
<gene>
    <name evidence="17" type="primary">mutY</name>
    <name evidence="17" type="ORF">R3L15_00515</name>
    <name evidence="16" type="ORF">R3L16_06880</name>
</gene>
<dbReference type="InterPro" id="IPR000445">
    <property type="entry name" value="HhH_motif"/>
</dbReference>
<evidence type="ECO:0000256" key="8">
    <source>
        <dbReference type="ARBA" id="ARBA00022763"/>
    </source>
</evidence>
<dbReference type="GO" id="GO:0032357">
    <property type="term" value="F:oxidized purine DNA binding"/>
    <property type="evidence" value="ECO:0007669"/>
    <property type="project" value="TreeGrafter"/>
</dbReference>
<dbReference type="InterPro" id="IPR011257">
    <property type="entry name" value="DNA_glycosylase"/>
</dbReference>
<proteinExistence type="inferred from homology"/>
<keyword evidence="11" id="KW-0411">Iron-sulfur</keyword>
<dbReference type="GO" id="GO:0006284">
    <property type="term" value="P:base-excision repair"/>
    <property type="evidence" value="ECO:0007669"/>
    <property type="project" value="UniProtKB-UniRule"/>
</dbReference>
<name>A0AAU6P6X5_9FLAO</name>
<evidence type="ECO:0000256" key="6">
    <source>
        <dbReference type="ARBA" id="ARBA00022485"/>
    </source>
</evidence>
<evidence type="ECO:0000259" key="15">
    <source>
        <dbReference type="SMART" id="SM00478"/>
    </source>
</evidence>
<dbReference type="EMBL" id="CP136924">
    <property type="protein sequence ID" value="WXA04209.1"/>
    <property type="molecule type" value="Genomic_DNA"/>
</dbReference>
<evidence type="ECO:0000256" key="11">
    <source>
        <dbReference type="ARBA" id="ARBA00023014"/>
    </source>
</evidence>
<dbReference type="SMART" id="SM00478">
    <property type="entry name" value="ENDO3c"/>
    <property type="match status" value="1"/>
</dbReference>
<keyword evidence="12" id="KW-0234">DNA repair</keyword>
<dbReference type="GO" id="GO:0000701">
    <property type="term" value="F:purine-specific mismatch base pair DNA N-glycosylase activity"/>
    <property type="evidence" value="ECO:0007669"/>
    <property type="project" value="UniProtKB-EC"/>
</dbReference>
<comment type="similarity">
    <text evidence="3 14">Belongs to the Nth/MutY family.</text>
</comment>
<evidence type="ECO:0000256" key="2">
    <source>
        <dbReference type="ARBA" id="ARBA00002933"/>
    </source>
</evidence>
<dbReference type="InterPro" id="IPR005760">
    <property type="entry name" value="A/G_AdeGlyc_MutY"/>
</dbReference>
<keyword evidence="10 14" id="KW-0408">Iron</keyword>
<dbReference type="InterPro" id="IPR023170">
    <property type="entry name" value="HhH_base_excis_C"/>
</dbReference>
<evidence type="ECO:0000256" key="14">
    <source>
        <dbReference type="RuleBase" id="RU365096"/>
    </source>
</evidence>
<dbReference type="CDD" id="cd03431">
    <property type="entry name" value="NUDIX_DNA_Glycosylase_C-MutY"/>
    <property type="match status" value="1"/>
</dbReference>
<evidence type="ECO:0000313" key="16">
    <source>
        <dbReference type="EMBL" id="WXA04209.1"/>
    </source>
</evidence>
<keyword evidence="13 14" id="KW-0326">Glycosidase</keyword>
<dbReference type="KEGG" id="mcaa:R3L15_00515"/>
<dbReference type="EMBL" id="CP136925">
    <property type="protein sequence ID" value="WXA13372.1"/>
    <property type="molecule type" value="Genomic_DNA"/>
</dbReference>
<feature type="domain" description="HhH-GPD" evidence="15">
    <location>
        <begin position="35"/>
        <end position="186"/>
    </location>
</feature>
<evidence type="ECO:0000313" key="18">
    <source>
        <dbReference type="Proteomes" id="UP001368318"/>
    </source>
</evidence>
<dbReference type="InterPro" id="IPR029119">
    <property type="entry name" value="MutY_C"/>
</dbReference>
<dbReference type="FunFam" id="1.10.340.30:FF:000002">
    <property type="entry name" value="Adenine DNA glycosylase"/>
    <property type="match status" value="1"/>
</dbReference>
<evidence type="ECO:0000256" key="1">
    <source>
        <dbReference type="ARBA" id="ARBA00000843"/>
    </source>
</evidence>
<dbReference type="AlphaFoldDB" id="A0AAU6P6X5"/>
<evidence type="ECO:0000256" key="9">
    <source>
        <dbReference type="ARBA" id="ARBA00022801"/>
    </source>
</evidence>
<sequence>MVFSQTLTNWYSVNKRDLPWRNTVDPYRIWLSEIILQQTQIKQGLPYYQAFVNAYPNVKSLADASQDDVLKLWQGLGYYSRARNLHETAKHVAYNLNGSFPDSYKELLKLKGVGDYTASAIASICYNEKKAVLDGNVYRVLSRYFGVDEPINTSKGFKVFKVLAQEQLDCNNPANYNQAIMDFGATQCTPKKVACKNCPLMEGCVAYRKDLVEALPIKLKVKKPKKKYYNFLVYLSADNKTLLEQRQGKGIWEGLYQFPLLETEKPITHADLKKQIANNQKQAFDLRLFNTKDIVHKLSHQHLYTKFWIIDVQELSENSILFSELKSYPVPVLIEKFIEAFNFS</sequence>
<dbReference type="GO" id="GO:0006298">
    <property type="term" value="P:mismatch repair"/>
    <property type="evidence" value="ECO:0007669"/>
    <property type="project" value="TreeGrafter"/>
</dbReference>
<dbReference type="Pfam" id="PF00730">
    <property type="entry name" value="HhH-GPD"/>
    <property type="match status" value="1"/>
</dbReference>
<dbReference type="PANTHER" id="PTHR42944">
    <property type="entry name" value="ADENINE DNA GLYCOSYLASE"/>
    <property type="match status" value="1"/>
</dbReference>
<dbReference type="Pfam" id="PF00633">
    <property type="entry name" value="HHH"/>
    <property type="match status" value="1"/>
</dbReference>
<dbReference type="Gene3D" id="3.90.79.10">
    <property type="entry name" value="Nucleoside Triphosphate Pyrophosphohydrolase"/>
    <property type="match status" value="1"/>
</dbReference>
<evidence type="ECO:0000256" key="10">
    <source>
        <dbReference type="ARBA" id="ARBA00023004"/>
    </source>
</evidence>
<keyword evidence="9" id="KW-0378">Hydrolase</keyword>
<evidence type="ECO:0000256" key="5">
    <source>
        <dbReference type="ARBA" id="ARBA00022023"/>
    </source>
</evidence>
<accession>A0AAU6P6X5</accession>
<dbReference type="NCBIfam" id="TIGR01084">
    <property type="entry name" value="mutY"/>
    <property type="match status" value="1"/>
</dbReference>
<dbReference type="RefSeq" id="WP_338732585.1">
    <property type="nucleotide sequence ID" value="NZ_CP136924.1"/>
</dbReference>
<dbReference type="CDD" id="cd00056">
    <property type="entry name" value="ENDO3c"/>
    <property type="match status" value="1"/>
</dbReference>
<dbReference type="Gene3D" id="1.10.340.30">
    <property type="entry name" value="Hypothetical protein, domain 2"/>
    <property type="match status" value="1"/>
</dbReference>
<dbReference type="InterPro" id="IPR015797">
    <property type="entry name" value="NUDIX_hydrolase-like_dom_sf"/>
</dbReference>
<reference evidence="17 18" key="1">
    <citation type="submission" date="2023-10" db="EMBL/GenBank/DDBJ databases">
        <title>Culture-based analysis of two novel bacteria associated with mangrove crab gills.</title>
        <authorList>
            <person name="Yang X."/>
            <person name="Garuglieri E."/>
            <person name="Van Goethem M.W."/>
            <person name="Fusi M."/>
            <person name="Marasco R."/>
            <person name="Daffonchio D.G."/>
        </authorList>
    </citation>
    <scope>NUCLEOTIDE SEQUENCE</scope>
    <source>
        <strain evidence="17">UG2-1</strain>
        <strain evidence="16">UG2-2</strain>
        <strain evidence="18">UG2_2</strain>
    </source>
</reference>
<dbReference type="SUPFAM" id="SSF48150">
    <property type="entry name" value="DNA-glycosylase"/>
    <property type="match status" value="1"/>
</dbReference>
<dbReference type="SUPFAM" id="SSF55811">
    <property type="entry name" value="Nudix"/>
    <property type="match status" value="1"/>
</dbReference>
<evidence type="ECO:0000256" key="3">
    <source>
        <dbReference type="ARBA" id="ARBA00008343"/>
    </source>
</evidence>
<keyword evidence="8 14" id="KW-0227">DNA damage</keyword>
<dbReference type="GO" id="GO:0051539">
    <property type="term" value="F:4 iron, 4 sulfur cluster binding"/>
    <property type="evidence" value="ECO:0007669"/>
    <property type="project" value="UniProtKB-UniRule"/>
</dbReference>
<dbReference type="GO" id="GO:0034039">
    <property type="term" value="F:8-oxo-7,8-dihydroguanine DNA N-glycosylase activity"/>
    <property type="evidence" value="ECO:0007669"/>
    <property type="project" value="TreeGrafter"/>
</dbReference>
<dbReference type="InterPro" id="IPR044298">
    <property type="entry name" value="MIG/MutY"/>
</dbReference>
<comment type="catalytic activity">
    <reaction evidence="1 14">
        <text>Hydrolyzes free adenine bases from 7,8-dihydro-8-oxoguanine:adenine mismatched double-stranded DNA, leaving an apurinic site.</text>
        <dbReference type="EC" id="3.2.2.31"/>
    </reaction>
</comment>
<dbReference type="GO" id="GO:0046872">
    <property type="term" value="F:metal ion binding"/>
    <property type="evidence" value="ECO:0007669"/>
    <property type="project" value="UniProtKB-UniRule"/>
</dbReference>
<dbReference type="Pfam" id="PF14815">
    <property type="entry name" value="NUDIX_4"/>
    <property type="match status" value="1"/>
</dbReference>
<comment type="function">
    <text evidence="2">Adenine glycosylase active on G-A mispairs. MutY also corrects error-prone DNA synthesis past GO lesions which are due to the oxidatively damaged form of guanine: 7,8-dihydro-8-oxoguanine (8-oxo-dGTP).</text>
</comment>
<evidence type="ECO:0000256" key="12">
    <source>
        <dbReference type="ARBA" id="ARBA00023204"/>
    </source>
</evidence>
<dbReference type="Proteomes" id="UP001368318">
    <property type="component" value="Chromosome"/>
</dbReference>
<dbReference type="GO" id="GO:0035485">
    <property type="term" value="F:adenine/guanine mispair binding"/>
    <property type="evidence" value="ECO:0007669"/>
    <property type="project" value="TreeGrafter"/>
</dbReference>
<protein>
    <recommendedName>
        <fullName evidence="5 14">Adenine DNA glycosylase</fullName>
        <ecNumber evidence="4 14">3.2.2.31</ecNumber>
    </recommendedName>
</protein>
<comment type="cofactor">
    <cofactor evidence="14">
        <name>[4Fe-4S] cluster</name>
        <dbReference type="ChEBI" id="CHEBI:49883"/>
    </cofactor>
    <text evidence="14">Binds 1 [4Fe-4S] cluster.</text>
</comment>
<keyword evidence="6" id="KW-0004">4Fe-4S</keyword>
<dbReference type="Gene3D" id="1.10.1670.10">
    <property type="entry name" value="Helix-hairpin-Helix base-excision DNA repair enzymes (C-terminal)"/>
    <property type="match status" value="1"/>
</dbReference>